<keyword evidence="3" id="KW-0274">FAD</keyword>
<dbReference type="Gene3D" id="1.25.40.80">
    <property type="match status" value="1"/>
</dbReference>
<evidence type="ECO:0000313" key="6">
    <source>
        <dbReference type="EMBL" id="UTI64766.1"/>
    </source>
</evidence>
<dbReference type="Gene3D" id="1.10.579.10">
    <property type="entry name" value="DNA Cyclobutane Dipyrimidine Photolyase, subunit A, domain 3"/>
    <property type="match status" value="1"/>
</dbReference>
<dbReference type="InterPro" id="IPR036134">
    <property type="entry name" value="Crypto/Photolyase_FAD-like_sf"/>
</dbReference>
<dbReference type="Proteomes" id="UP001056035">
    <property type="component" value="Chromosome"/>
</dbReference>
<dbReference type="InterPro" id="IPR005101">
    <property type="entry name" value="Cryptochr/Photolyase_FAD-bd"/>
</dbReference>
<organism evidence="6 7">
    <name type="scientific">Paraconexibacter antarcticus</name>
    <dbReference type="NCBI Taxonomy" id="2949664"/>
    <lineage>
        <taxon>Bacteria</taxon>
        <taxon>Bacillati</taxon>
        <taxon>Actinomycetota</taxon>
        <taxon>Thermoleophilia</taxon>
        <taxon>Solirubrobacterales</taxon>
        <taxon>Paraconexibacteraceae</taxon>
        <taxon>Paraconexibacter</taxon>
    </lineage>
</organism>
<proteinExistence type="predicted"/>
<evidence type="ECO:0000259" key="5">
    <source>
        <dbReference type="Pfam" id="PF03441"/>
    </source>
</evidence>
<keyword evidence="2" id="KW-0285">Flavoprotein</keyword>
<dbReference type="SUPFAM" id="SSF52425">
    <property type="entry name" value="Cryptochrome/photolyase, N-terminal domain"/>
    <property type="match status" value="1"/>
</dbReference>
<reference evidence="6 7" key="1">
    <citation type="submission" date="2022-06" db="EMBL/GenBank/DDBJ databases">
        <title>Paraconexibacter antarcticus.</title>
        <authorList>
            <person name="Kim C.S."/>
        </authorList>
    </citation>
    <scope>NUCLEOTIDE SEQUENCE [LARGE SCALE GENOMIC DNA]</scope>
    <source>
        <strain evidence="6 7">02-257</strain>
    </source>
</reference>
<evidence type="ECO:0000256" key="3">
    <source>
        <dbReference type="ARBA" id="ARBA00022827"/>
    </source>
</evidence>
<protein>
    <recommendedName>
        <fullName evidence="5">Cryptochrome/DNA photolyase FAD-binding domain-containing protein</fullName>
    </recommendedName>
</protein>
<keyword evidence="7" id="KW-1185">Reference proteome</keyword>
<name>A0ABY5DSW0_9ACTN</name>
<feature type="domain" description="Cryptochrome/DNA photolyase FAD-binding" evidence="5">
    <location>
        <begin position="159"/>
        <end position="221"/>
    </location>
</feature>
<dbReference type="RefSeq" id="WP_254571464.1">
    <property type="nucleotide sequence ID" value="NZ_CP098502.1"/>
</dbReference>
<feature type="region of interest" description="Disordered" evidence="4">
    <location>
        <begin position="254"/>
        <end position="289"/>
    </location>
</feature>
<feature type="compositionally biased region" description="Basic and acidic residues" evidence="4">
    <location>
        <begin position="256"/>
        <end position="274"/>
    </location>
</feature>
<dbReference type="InterPro" id="IPR002081">
    <property type="entry name" value="Cryptochrome/DNA_photolyase_1"/>
</dbReference>
<evidence type="ECO:0000256" key="4">
    <source>
        <dbReference type="SAM" id="MobiDB-lite"/>
    </source>
</evidence>
<evidence type="ECO:0000313" key="7">
    <source>
        <dbReference type="Proteomes" id="UP001056035"/>
    </source>
</evidence>
<gene>
    <name evidence="6" type="ORF">NBH00_00825</name>
</gene>
<evidence type="ECO:0000256" key="2">
    <source>
        <dbReference type="ARBA" id="ARBA00022630"/>
    </source>
</evidence>
<dbReference type="EMBL" id="CP098502">
    <property type="protein sequence ID" value="UTI64766.1"/>
    <property type="molecule type" value="Genomic_DNA"/>
</dbReference>
<dbReference type="Pfam" id="PF03441">
    <property type="entry name" value="FAD_binding_7"/>
    <property type="match status" value="1"/>
</dbReference>
<dbReference type="InterPro" id="IPR036155">
    <property type="entry name" value="Crypto/Photolyase_N_sf"/>
</dbReference>
<dbReference type="SUPFAM" id="SSF48173">
    <property type="entry name" value="Cryptochrome/photolyase FAD-binding domain"/>
    <property type="match status" value="1"/>
</dbReference>
<dbReference type="PANTHER" id="PTHR11455">
    <property type="entry name" value="CRYPTOCHROME"/>
    <property type="match status" value="1"/>
</dbReference>
<accession>A0ABY5DSW0</accession>
<sequence length="421" mass="46457">MDSRRLPDLPPAGDRAATRAWVAAHLGGLTAEGPDGVRASPRFAGGQDAADAALAAYDVAGYARRRNEVWPPERRGASGLSPYIRHGLLPLPRVWAHVEGGPAADVRKFRDELLWQEYARHLYARLGPRTGRALRTEPPGRGGDTAWPEPWPREMACMDLTVGELERDGWLVNQTRMWLASQWVVRAGHPWRAGEDRFFTHLLDGSRAANRLGWQWTVGAASKPYGFSRWQVEKRAPGLCDGCALRTRCPIQAWPPERRGAPAHDPPDALRGDPDLPATAGPDTPRLDHDRAPELVWLTAESLGRDDPALAAHPGLPALFVFDRARLARWRLSGKRLTFLAETLAGLAAERPLEAWLGDPGEVLEGRAVAATFTPVPGWRALARRIAPAAVHPWPWLVPPHDGRLQSYSAWRRAAKQPAAR</sequence>
<dbReference type="PANTHER" id="PTHR11455:SF18">
    <property type="entry name" value="SI:CH1073-390K14.1"/>
    <property type="match status" value="1"/>
</dbReference>
<evidence type="ECO:0000256" key="1">
    <source>
        <dbReference type="ARBA" id="ARBA00001974"/>
    </source>
</evidence>
<comment type="cofactor">
    <cofactor evidence="1">
        <name>FAD</name>
        <dbReference type="ChEBI" id="CHEBI:57692"/>
    </cofactor>
</comment>